<name>A0A7M1SXC6_9MICO</name>
<reference evidence="9 10" key="1">
    <citation type="submission" date="2020-10" db="EMBL/GenBank/DDBJ databases">
        <title>Haloactinobacterium sp. RN3S43, a bacterium isolated from saline soil.</title>
        <authorList>
            <person name="Sun J.-Q."/>
        </authorList>
    </citation>
    <scope>NUCLEOTIDE SEQUENCE [LARGE SCALE GENOMIC DNA]</scope>
    <source>
        <strain evidence="9 10">RN3S43</strain>
    </source>
</reference>
<proteinExistence type="inferred from homology"/>
<feature type="transmembrane region" description="Helical" evidence="7">
    <location>
        <begin position="136"/>
        <end position="158"/>
    </location>
</feature>
<gene>
    <name evidence="9" type="ORF">IM660_04760</name>
</gene>
<feature type="domain" description="ABC transmembrane type-1" evidence="8">
    <location>
        <begin position="101"/>
        <end position="293"/>
    </location>
</feature>
<evidence type="ECO:0000256" key="7">
    <source>
        <dbReference type="RuleBase" id="RU363032"/>
    </source>
</evidence>
<feature type="transmembrane region" description="Helical" evidence="7">
    <location>
        <begin position="105"/>
        <end position="129"/>
    </location>
</feature>
<dbReference type="AlphaFoldDB" id="A0A7M1SXC6"/>
<feature type="transmembrane region" description="Helical" evidence="7">
    <location>
        <begin position="274"/>
        <end position="293"/>
    </location>
</feature>
<dbReference type="EMBL" id="CP063169">
    <property type="protein sequence ID" value="QOR71604.1"/>
    <property type="molecule type" value="Genomic_DNA"/>
</dbReference>
<dbReference type="RefSeq" id="WP_193498260.1">
    <property type="nucleotide sequence ID" value="NZ_CP063169.1"/>
</dbReference>
<comment type="subcellular location">
    <subcellularLocation>
        <location evidence="1 7">Cell membrane</location>
        <topology evidence="1 7">Multi-pass membrane protein</topology>
    </subcellularLocation>
</comment>
<comment type="similarity">
    <text evidence="7">Belongs to the binding-protein-dependent transport system permease family.</text>
</comment>
<evidence type="ECO:0000313" key="9">
    <source>
        <dbReference type="EMBL" id="QOR71604.1"/>
    </source>
</evidence>
<dbReference type="PANTHER" id="PTHR43744:SF12">
    <property type="entry name" value="ABC TRANSPORTER PERMEASE PROTEIN MG189-RELATED"/>
    <property type="match status" value="1"/>
</dbReference>
<evidence type="ECO:0000256" key="5">
    <source>
        <dbReference type="ARBA" id="ARBA00022989"/>
    </source>
</evidence>
<evidence type="ECO:0000256" key="6">
    <source>
        <dbReference type="ARBA" id="ARBA00023136"/>
    </source>
</evidence>
<dbReference type="GO" id="GO:0005886">
    <property type="term" value="C:plasma membrane"/>
    <property type="evidence" value="ECO:0007669"/>
    <property type="project" value="UniProtKB-SubCell"/>
</dbReference>
<dbReference type="Gene3D" id="1.10.3720.10">
    <property type="entry name" value="MetI-like"/>
    <property type="match status" value="1"/>
</dbReference>
<dbReference type="PROSITE" id="PS50928">
    <property type="entry name" value="ABC_TM1"/>
    <property type="match status" value="1"/>
</dbReference>
<dbReference type="PANTHER" id="PTHR43744">
    <property type="entry name" value="ABC TRANSPORTER PERMEASE PROTEIN MG189-RELATED-RELATED"/>
    <property type="match status" value="1"/>
</dbReference>
<accession>A0A7M1SXC6</accession>
<feature type="transmembrane region" description="Helical" evidence="7">
    <location>
        <begin position="170"/>
        <end position="190"/>
    </location>
</feature>
<dbReference type="KEGG" id="halt:IM660_04760"/>
<keyword evidence="4 7" id="KW-0812">Transmembrane</keyword>
<evidence type="ECO:0000256" key="2">
    <source>
        <dbReference type="ARBA" id="ARBA00022448"/>
    </source>
</evidence>
<dbReference type="SUPFAM" id="SSF161098">
    <property type="entry name" value="MetI-like"/>
    <property type="match status" value="1"/>
</dbReference>
<dbReference type="Proteomes" id="UP000593758">
    <property type="component" value="Chromosome"/>
</dbReference>
<evidence type="ECO:0000256" key="4">
    <source>
        <dbReference type="ARBA" id="ARBA00022692"/>
    </source>
</evidence>
<evidence type="ECO:0000259" key="8">
    <source>
        <dbReference type="PROSITE" id="PS50928"/>
    </source>
</evidence>
<dbReference type="CDD" id="cd06261">
    <property type="entry name" value="TM_PBP2"/>
    <property type="match status" value="1"/>
</dbReference>
<keyword evidence="10" id="KW-1185">Reference proteome</keyword>
<dbReference type="Pfam" id="PF00528">
    <property type="entry name" value="BPD_transp_1"/>
    <property type="match status" value="1"/>
</dbReference>
<keyword evidence="6 7" id="KW-0472">Membrane</keyword>
<evidence type="ECO:0000256" key="3">
    <source>
        <dbReference type="ARBA" id="ARBA00022475"/>
    </source>
</evidence>
<dbReference type="GO" id="GO:0055085">
    <property type="term" value="P:transmembrane transport"/>
    <property type="evidence" value="ECO:0007669"/>
    <property type="project" value="InterPro"/>
</dbReference>
<evidence type="ECO:0000313" key="10">
    <source>
        <dbReference type="Proteomes" id="UP000593758"/>
    </source>
</evidence>
<sequence>MTATSFRARRRADAAAFASERSILSVHDRKQPGVRVGLTLLSILVVGTLVLISAGPLLWLFKSAVSSTQDILRDPFGLWPSGIQWGNLYDAWTRIEFGKYLGNTVWIAVGSWFFGLLVATTGGYALSVLRPRYGKVVSALVLATLFIPGVISLVSLYLTVLDVPLVGVNLLNTFWAVWLPSAANAFNVLIMRRMFDALPHELFEAAKIDGAGPFRIFAFLVLPMSTPIIGVVSLLTIVQAWKEFLWPLLVLPDADKQPLSVALPRLQETAETSLMMAGMFISVIIPVALFLLFQKQFLRGAGQAGALKG</sequence>
<keyword evidence="3" id="KW-1003">Cell membrane</keyword>
<keyword evidence="5 7" id="KW-1133">Transmembrane helix</keyword>
<feature type="transmembrane region" description="Helical" evidence="7">
    <location>
        <begin position="216"/>
        <end position="241"/>
    </location>
</feature>
<keyword evidence="2 7" id="KW-0813">Transport</keyword>
<dbReference type="InterPro" id="IPR000515">
    <property type="entry name" value="MetI-like"/>
</dbReference>
<dbReference type="InterPro" id="IPR035906">
    <property type="entry name" value="MetI-like_sf"/>
</dbReference>
<evidence type="ECO:0000256" key="1">
    <source>
        <dbReference type="ARBA" id="ARBA00004651"/>
    </source>
</evidence>
<feature type="transmembrane region" description="Helical" evidence="7">
    <location>
        <begin position="38"/>
        <end position="61"/>
    </location>
</feature>
<protein>
    <submittedName>
        <fullName evidence="9">Carbohydrate ABC transporter permease</fullName>
    </submittedName>
</protein>
<organism evidence="9 10">
    <name type="scientific">Ruania alkalisoli</name>
    <dbReference type="NCBI Taxonomy" id="2779775"/>
    <lineage>
        <taxon>Bacteria</taxon>
        <taxon>Bacillati</taxon>
        <taxon>Actinomycetota</taxon>
        <taxon>Actinomycetes</taxon>
        <taxon>Micrococcales</taxon>
        <taxon>Ruaniaceae</taxon>
        <taxon>Ruania</taxon>
    </lineage>
</organism>